<proteinExistence type="predicted"/>
<evidence type="ECO:0000313" key="3">
    <source>
        <dbReference type="Proteomes" id="UP001317629"/>
    </source>
</evidence>
<dbReference type="GO" id="GO:0016740">
    <property type="term" value="F:transferase activity"/>
    <property type="evidence" value="ECO:0007669"/>
    <property type="project" value="UniProtKB-KW"/>
</dbReference>
<name>A0ABM8EAE1_9HYPH</name>
<dbReference type="Pfam" id="PF13439">
    <property type="entry name" value="Glyco_transf_4"/>
    <property type="match status" value="1"/>
</dbReference>
<keyword evidence="3" id="KW-1185">Reference proteome</keyword>
<keyword evidence="2" id="KW-0808">Transferase</keyword>
<dbReference type="Gene3D" id="3.40.50.2000">
    <property type="entry name" value="Glycogen Phosphorylase B"/>
    <property type="match status" value="2"/>
</dbReference>
<gene>
    <name evidence="2" type="ORF">SS37A_24960</name>
</gene>
<evidence type="ECO:0000259" key="1">
    <source>
        <dbReference type="Pfam" id="PF13439"/>
    </source>
</evidence>
<feature type="domain" description="Glycosyltransferase subfamily 4-like N-terminal" evidence="1">
    <location>
        <begin position="8"/>
        <end position="122"/>
    </location>
</feature>
<organism evidence="2 3">
    <name type="scientific">Methylocystis iwaonis</name>
    <dbReference type="NCBI Taxonomy" id="2885079"/>
    <lineage>
        <taxon>Bacteria</taxon>
        <taxon>Pseudomonadati</taxon>
        <taxon>Pseudomonadota</taxon>
        <taxon>Alphaproteobacteria</taxon>
        <taxon>Hyphomicrobiales</taxon>
        <taxon>Methylocystaceae</taxon>
        <taxon>Methylocystis</taxon>
    </lineage>
</organism>
<evidence type="ECO:0000313" key="2">
    <source>
        <dbReference type="EMBL" id="BDV34967.1"/>
    </source>
</evidence>
<dbReference type="SUPFAM" id="SSF53756">
    <property type="entry name" value="UDP-Glycosyltransferase/glycogen phosphorylase"/>
    <property type="match status" value="1"/>
</dbReference>
<dbReference type="PANTHER" id="PTHR12526:SF636">
    <property type="entry name" value="BLL3647 PROTEIN"/>
    <property type="match status" value="1"/>
</dbReference>
<dbReference type="Pfam" id="PF13692">
    <property type="entry name" value="Glyco_trans_1_4"/>
    <property type="match status" value="1"/>
</dbReference>
<dbReference type="PANTHER" id="PTHR12526">
    <property type="entry name" value="GLYCOSYLTRANSFERASE"/>
    <property type="match status" value="1"/>
</dbReference>
<protein>
    <submittedName>
        <fullName evidence="2">Glycosyl transferase</fullName>
    </submittedName>
</protein>
<dbReference type="EMBL" id="AP027142">
    <property type="protein sequence ID" value="BDV34967.1"/>
    <property type="molecule type" value="Genomic_DNA"/>
</dbReference>
<dbReference type="Proteomes" id="UP001317629">
    <property type="component" value="Chromosome"/>
</dbReference>
<reference evidence="2 3" key="1">
    <citation type="journal article" date="2023" name="Int. J. Syst. Evol. Microbiol.">
        <title>Methylocystis iwaonis sp. nov., a type II methane-oxidizing bacterium from surface soil of a rice paddy field in Japan, and emended description of the genus Methylocystis (ex Whittenbury et al. 1970) Bowman et al. 1993.</title>
        <authorList>
            <person name="Kaise H."/>
            <person name="Sawadogo J.B."/>
            <person name="Alam M.S."/>
            <person name="Ueno C."/>
            <person name="Dianou D."/>
            <person name="Shinjo R."/>
            <person name="Asakawa S."/>
        </authorList>
    </citation>
    <scope>NUCLEOTIDE SEQUENCE [LARGE SCALE GENOMIC DNA]</scope>
    <source>
        <strain evidence="2 3">SS37A-Re</strain>
    </source>
</reference>
<accession>A0ABM8EAE1</accession>
<sequence length="320" mass="34726">MRRLPHPGDLVAGWRIARLIQSLSPDIVHGHGAKGGLYARLPALAPLFPKPARPLARVYTPHGGSLHFRTSTFSGQVFFTAERIMGRVTDLMPFESDFARRRFHEAVEPPRALTPVVHNGLAPSEFEPALPAPDAADFLFVGEIRAAKGVEELLHAFRALPDHLSLALVGSGPDEAAFRDLSDRLGLTPRVRFLPRMPTREALRCGRILIVPSRAESLPYIVLEAIAASIPVVATNVGGVPEIYGEEAHRLVPPQDAPALAAAMREMLETPPEARAALAQRMADVIRARFTVASMNEGVLRGYRDALASARMRASSGGVF</sequence>
<dbReference type="InterPro" id="IPR028098">
    <property type="entry name" value="Glyco_trans_4-like_N"/>
</dbReference>